<sequence length="143" mass="16103">METSTDRIEREISIAASAERVWELIRRPGWWINEGEVLDQAFDPDSEVNVITHPVHGTFRVKTVALDAPRYAAFRWLGDVDGAATTLVEFWIDGADSGVTLRVSESGFDLLSVSDEERRQQVEGNTEGWRIELDAALKWALQS</sequence>
<dbReference type="OrthoDB" id="8117292at2"/>
<dbReference type="AlphaFoldDB" id="A0A2V5LXI9"/>
<protein>
    <submittedName>
        <fullName evidence="1">ATPase</fullName>
    </submittedName>
</protein>
<dbReference type="EMBL" id="QJVD01000011">
    <property type="protein sequence ID" value="PYI67046.1"/>
    <property type="molecule type" value="Genomic_DNA"/>
</dbReference>
<dbReference type="Gene3D" id="3.30.530.20">
    <property type="match status" value="1"/>
</dbReference>
<dbReference type="RefSeq" id="WP_110501157.1">
    <property type="nucleotide sequence ID" value="NZ_QJVD01000011.1"/>
</dbReference>
<organism evidence="1 2">
    <name type="scientific">Arthrobacter livingstonensis</name>
    <dbReference type="NCBI Taxonomy" id="670078"/>
    <lineage>
        <taxon>Bacteria</taxon>
        <taxon>Bacillati</taxon>
        <taxon>Actinomycetota</taxon>
        <taxon>Actinomycetes</taxon>
        <taxon>Micrococcales</taxon>
        <taxon>Micrococcaceae</taxon>
        <taxon>Arthrobacter</taxon>
    </lineage>
</organism>
<proteinExistence type="predicted"/>
<comment type="caution">
    <text evidence="1">The sequence shown here is derived from an EMBL/GenBank/DDBJ whole genome shotgun (WGS) entry which is preliminary data.</text>
</comment>
<keyword evidence="2" id="KW-1185">Reference proteome</keyword>
<accession>A0A2V5LXI9</accession>
<dbReference type="SUPFAM" id="SSF55961">
    <property type="entry name" value="Bet v1-like"/>
    <property type="match status" value="1"/>
</dbReference>
<dbReference type="Proteomes" id="UP000247832">
    <property type="component" value="Unassembled WGS sequence"/>
</dbReference>
<evidence type="ECO:0000313" key="2">
    <source>
        <dbReference type="Proteomes" id="UP000247832"/>
    </source>
</evidence>
<evidence type="ECO:0000313" key="1">
    <source>
        <dbReference type="EMBL" id="PYI67046.1"/>
    </source>
</evidence>
<gene>
    <name evidence="1" type="ORF">CVV68_11555</name>
</gene>
<reference evidence="1 2" key="1">
    <citation type="submission" date="2018-05" db="EMBL/GenBank/DDBJ databases">
        <title>Genetic diversity of glacier-inhabiting Cryobacterium bacteria in China and description of Cryobacterium mengkeensis sp. nov. and Arthrobacter glacialis sp. nov.</title>
        <authorList>
            <person name="Liu Q."/>
            <person name="Xin Y.-H."/>
        </authorList>
    </citation>
    <scope>NUCLEOTIDE SEQUENCE [LARGE SCALE GENOMIC DNA]</scope>
    <source>
        <strain evidence="1 2">LI2</strain>
    </source>
</reference>
<name>A0A2V5LXI9_9MICC</name>
<dbReference type="InterPro" id="IPR023393">
    <property type="entry name" value="START-like_dom_sf"/>
</dbReference>